<dbReference type="InterPro" id="IPR001932">
    <property type="entry name" value="PPM-type_phosphatase-like_dom"/>
</dbReference>
<proteinExistence type="predicted"/>
<dbReference type="InterPro" id="IPR000014">
    <property type="entry name" value="PAS"/>
</dbReference>
<dbReference type="Pfam" id="PF13426">
    <property type="entry name" value="PAS_9"/>
    <property type="match status" value="1"/>
</dbReference>
<feature type="domain" description="PAC" evidence="2">
    <location>
        <begin position="91"/>
        <end position="143"/>
    </location>
</feature>
<dbReference type="InterPro" id="IPR000700">
    <property type="entry name" value="PAS-assoc_C"/>
</dbReference>
<evidence type="ECO:0000313" key="3">
    <source>
        <dbReference type="EMBL" id="MEX5718723.1"/>
    </source>
</evidence>
<dbReference type="RefSeq" id="WP_369205862.1">
    <property type="nucleotide sequence ID" value="NZ_JBFNXQ010000025.1"/>
</dbReference>
<evidence type="ECO:0000313" key="4">
    <source>
        <dbReference type="Proteomes" id="UP001560045"/>
    </source>
</evidence>
<evidence type="ECO:0000259" key="2">
    <source>
        <dbReference type="PROSITE" id="PS50113"/>
    </source>
</evidence>
<dbReference type="Gene3D" id="3.30.450.20">
    <property type="entry name" value="PAS domain"/>
    <property type="match status" value="1"/>
</dbReference>
<dbReference type="PANTHER" id="PTHR43156">
    <property type="entry name" value="STAGE II SPORULATION PROTEIN E-RELATED"/>
    <property type="match status" value="1"/>
</dbReference>
<dbReference type="InterPro" id="IPR036457">
    <property type="entry name" value="PPM-type-like_dom_sf"/>
</dbReference>
<dbReference type="Pfam" id="PF13185">
    <property type="entry name" value="GAF_2"/>
    <property type="match status" value="1"/>
</dbReference>
<dbReference type="CDD" id="cd00130">
    <property type="entry name" value="PAS"/>
    <property type="match status" value="1"/>
</dbReference>
<evidence type="ECO:0000256" key="1">
    <source>
        <dbReference type="ARBA" id="ARBA00022801"/>
    </source>
</evidence>
<keyword evidence="4" id="KW-1185">Reference proteome</keyword>
<sequence>MDRAENEPRDEGLARLLEEDPADLYENAPCGYLSMVPDGRVVKVNGTFCAWTGRHPDDVRGRRLPDLLSAGGRVFYETHLAPLLRLQGAVREVALDVVRADGSVLPCLVNAVEVRDAEGQPVLVRATVFEATSRRRYERALLSAQRAAADSEARARTLQQVVSELAAAASAEQVADVVVRRARSAVEAGGAGLWLADPVPGKRVEGQPVPVTLAAADGLSAELLAELATAAPAGAELVRSGGVRAAPVGPELRQRWPGLAATMTEAGQEALVVVPVSAADDRHLGALVLVLGVTDDSELISLSEPGTRGALSPADAELLATLGRQAGQALERIRLYEETVRQAARSAFLLDAARLLAAPREVGETVEHLAELAVQQLADVCVIDLVTERGLVAPVVAHADPARRHLVEQLRDEHLPRRDGSHPSVRAMVEHRTIWARGVDPALMELLSTSPAHLEVTRALELADLICVPLMVEGRPLGVISLGADARRGRFTEADVETAEQLALQMSQGMDVAQRFELESRTSHTLQGSLLPPDPPEVPGLALAVRYLPGSRGADVGGDFYDVVPLPGGTDVALAVGDVVGHDVTAAATMGQLRSVHRALLVDRPRPGALVERLHDSWPLLGLPRMATALFATLRPSTGELRIASAGHLPPLLVTGGRAGLLPVSPGRVLGAPPGPAPEWSGRLPAGASLVLFTDGLVESRTADLDAGLDRLRAVAEEVAAEAQGPVDPDVLCDRLLAVLTGPRRADDVALLVLTRLCGTAGDGTGADDVAVLDPAPGPAGPAVVPAPDPDLADALDGAGGDVTVSGDAMRWSPARVEPPAPAVGFTGLDVAAGLGMALGLDPASVRRLVSGALHRLSGVAGDVVGELRQLARDVRPGDDEDR</sequence>
<protein>
    <submittedName>
        <fullName evidence="3">SpoIIE family protein phosphatase</fullName>
    </submittedName>
</protein>
<dbReference type="Pfam" id="PF07228">
    <property type="entry name" value="SpoIIE"/>
    <property type="match status" value="1"/>
</dbReference>
<dbReference type="EMBL" id="JBFNXQ010000025">
    <property type="protein sequence ID" value="MEX5718723.1"/>
    <property type="molecule type" value="Genomic_DNA"/>
</dbReference>
<reference evidence="3 4" key="1">
    <citation type="submission" date="2024-06" db="EMBL/GenBank/DDBJ databases">
        <title>Draft genome sequence of Geodermatophilus badlandi, a novel member of the Geodermatophilaceae isolated from badland sedimentary rocks in the Red desert, Wyoming, USA.</title>
        <authorList>
            <person name="Ben Tekaya S."/>
            <person name="Nouioui I."/>
            <person name="Flores G.M."/>
            <person name="Shaal M.N."/>
            <person name="Bredoire F."/>
            <person name="Basile F."/>
            <person name="Van Diepen L."/>
            <person name="Ward N.L."/>
        </authorList>
    </citation>
    <scope>NUCLEOTIDE SEQUENCE [LARGE SCALE GENOMIC DNA]</scope>
    <source>
        <strain evidence="3 4">WL48A</strain>
    </source>
</reference>
<dbReference type="SUPFAM" id="SSF55785">
    <property type="entry name" value="PYP-like sensor domain (PAS domain)"/>
    <property type="match status" value="1"/>
</dbReference>
<dbReference type="SUPFAM" id="SSF81606">
    <property type="entry name" value="PP2C-like"/>
    <property type="match status" value="1"/>
</dbReference>
<dbReference type="Proteomes" id="UP001560045">
    <property type="component" value="Unassembled WGS sequence"/>
</dbReference>
<dbReference type="Gene3D" id="3.30.450.40">
    <property type="match status" value="2"/>
</dbReference>
<accession>A0ABV3XDS5</accession>
<dbReference type="Gene3D" id="3.60.40.10">
    <property type="entry name" value="PPM-type phosphatase domain"/>
    <property type="match status" value="1"/>
</dbReference>
<dbReference type="Pfam" id="PF01590">
    <property type="entry name" value="GAF"/>
    <property type="match status" value="1"/>
</dbReference>
<dbReference type="InterPro" id="IPR003018">
    <property type="entry name" value="GAF"/>
</dbReference>
<dbReference type="InterPro" id="IPR052016">
    <property type="entry name" value="Bact_Sigma-Reg"/>
</dbReference>
<dbReference type="NCBIfam" id="TIGR00229">
    <property type="entry name" value="sensory_box"/>
    <property type="match status" value="1"/>
</dbReference>
<dbReference type="PROSITE" id="PS50113">
    <property type="entry name" value="PAC"/>
    <property type="match status" value="1"/>
</dbReference>
<dbReference type="InterPro" id="IPR029016">
    <property type="entry name" value="GAF-like_dom_sf"/>
</dbReference>
<dbReference type="SMART" id="SM00331">
    <property type="entry name" value="PP2C_SIG"/>
    <property type="match status" value="1"/>
</dbReference>
<keyword evidence="1" id="KW-0378">Hydrolase</keyword>
<comment type="caution">
    <text evidence="3">The sequence shown here is derived from an EMBL/GenBank/DDBJ whole genome shotgun (WGS) entry which is preliminary data.</text>
</comment>
<gene>
    <name evidence="3" type="ORF">ABQ292_10160</name>
</gene>
<dbReference type="PANTHER" id="PTHR43156:SF2">
    <property type="entry name" value="STAGE II SPORULATION PROTEIN E"/>
    <property type="match status" value="1"/>
</dbReference>
<dbReference type="InterPro" id="IPR035965">
    <property type="entry name" value="PAS-like_dom_sf"/>
</dbReference>
<name>A0ABV3XDS5_9ACTN</name>
<dbReference type="SMART" id="SM00091">
    <property type="entry name" value="PAS"/>
    <property type="match status" value="1"/>
</dbReference>
<dbReference type="SMART" id="SM00065">
    <property type="entry name" value="GAF"/>
    <property type="match status" value="2"/>
</dbReference>
<dbReference type="SUPFAM" id="SSF55781">
    <property type="entry name" value="GAF domain-like"/>
    <property type="match status" value="2"/>
</dbReference>
<organism evidence="3 4">
    <name type="scientific">Geodermatophilus maliterrae</name>
    <dbReference type="NCBI Taxonomy" id="3162531"/>
    <lineage>
        <taxon>Bacteria</taxon>
        <taxon>Bacillati</taxon>
        <taxon>Actinomycetota</taxon>
        <taxon>Actinomycetes</taxon>
        <taxon>Geodermatophilales</taxon>
        <taxon>Geodermatophilaceae</taxon>
        <taxon>Geodermatophilus</taxon>
    </lineage>
</organism>